<dbReference type="EMBL" id="BJYT01000004">
    <property type="protein sequence ID" value="GEO08818.1"/>
    <property type="molecule type" value="Genomic_DNA"/>
</dbReference>
<protein>
    <recommendedName>
        <fullName evidence="1">DUF6265 domain-containing protein</fullName>
    </recommendedName>
</protein>
<dbReference type="Pfam" id="PF19780">
    <property type="entry name" value="DUF6265"/>
    <property type="match status" value="1"/>
</dbReference>
<dbReference type="Proteomes" id="UP000321513">
    <property type="component" value="Unassembled WGS sequence"/>
</dbReference>
<name>A0A512BA55_9BACT</name>
<dbReference type="AlphaFoldDB" id="A0A512BA55"/>
<gene>
    <name evidence="2" type="ORF">SAE01_13140</name>
</gene>
<dbReference type="InterPro" id="IPR046232">
    <property type="entry name" value="DUF6265"/>
</dbReference>
<organism evidence="2 3">
    <name type="scientific">Segetibacter aerophilus</name>
    <dbReference type="NCBI Taxonomy" id="670293"/>
    <lineage>
        <taxon>Bacteria</taxon>
        <taxon>Pseudomonadati</taxon>
        <taxon>Bacteroidota</taxon>
        <taxon>Chitinophagia</taxon>
        <taxon>Chitinophagales</taxon>
        <taxon>Chitinophagaceae</taxon>
        <taxon>Segetibacter</taxon>
    </lineage>
</organism>
<feature type="domain" description="DUF6265" evidence="1">
    <location>
        <begin position="3"/>
        <end position="101"/>
    </location>
</feature>
<evidence type="ECO:0000313" key="2">
    <source>
        <dbReference type="EMBL" id="GEO08818.1"/>
    </source>
</evidence>
<evidence type="ECO:0000259" key="1">
    <source>
        <dbReference type="Pfam" id="PF19780"/>
    </source>
</evidence>
<reference evidence="2 3" key="1">
    <citation type="submission" date="2019-07" db="EMBL/GenBank/DDBJ databases">
        <title>Whole genome shotgun sequence of Segetibacter aerophilus NBRC 106135.</title>
        <authorList>
            <person name="Hosoyama A."/>
            <person name="Uohara A."/>
            <person name="Ohji S."/>
            <person name="Ichikawa N."/>
        </authorList>
    </citation>
    <scope>NUCLEOTIDE SEQUENCE [LARGE SCALE GENOMIC DNA]</scope>
    <source>
        <strain evidence="2 3">NBRC 106135</strain>
    </source>
</reference>
<comment type="caution">
    <text evidence="2">The sequence shown here is derived from an EMBL/GenBank/DDBJ whole genome shotgun (WGS) entry which is preliminary data.</text>
</comment>
<accession>A0A512BA55</accession>
<evidence type="ECO:0000313" key="3">
    <source>
        <dbReference type="Proteomes" id="UP000321513"/>
    </source>
</evidence>
<proteinExistence type="predicted"/>
<keyword evidence="3" id="KW-1185">Reference proteome</keyword>
<sequence length="123" mass="14347">MSDRTVEGEWMPQDGDNMLGFMRMMSGNKASMYELLAYEQSEQGLVSRVKHFKPGMIGMEEKEKFDQYNFVEASKGKVVLQKQGEDLRIIYEKRSNDQFAIMRGNLAEGKWAFKDLFVFNRVK</sequence>